<dbReference type="Ensembl" id="ENSHBUT00000005801.1">
    <property type="protein sequence ID" value="ENSHBUP00000025505.1"/>
    <property type="gene ID" value="ENSHBUG00000007530.1"/>
</dbReference>
<dbReference type="PANTHER" id="PTHR23170">
    <property type="entry name" value="NY-REN-58 ANTIGEN"/>
    <property type="match status" value="1"/>
</dbReference>
<accession>A0A3Q2WJI3</accession>
<evidence type="ECO:0000256" key="4">
    <source>
        <dbReference type="ARBA" id="ARBA00023212"/>
    </source>
</evidence>
<proteinExistence type="predicted"/>
<reference evidence="7" key="1">
    <citation type="submission" date="2025-08" db="UniProtKB">
        <authorList>
            <consortium name="Ensembl"/>
        </authorList>
    </citation>
    <scope>IDENTIFICATION</scope>
</reference>
<protein>
    <submittedName>
        <fullName evidence="7">Centrosomal protein 83</fullName>
    </submittedName>
</protein>
<reference evidence="7" key="2">
    <citation type="submission" date="2025-09" db="UniProtKB">
        <authorList>
            <consortium name="Ensembl"/>
        </authorList>
    </citation>
    <scope>IDENTIFICATION</scope>
</reference>
<sequence length="862" mass="99661">MTSSALGQSAPHLPNLEPGMGKPAAMLGLSTGLGGAEMELQKMLIDERMKSENHRKNYQTLKAEHTSLQDEYTRAQAELKRLLSDKQSEQEKLQLLLAELRGELLDKARELEELRLQVMTPQRLELLRAQVQQEMEAPVRDRFNKLEEETEKYRSEYNKLRYEYTFLKSQFDHQREEHARVLEERKIRYEAEVSRLEKDREELVAQYQGSDALRDGKRVEALLREKAQLHLRLKGLEAEVAELRAQKENSGQQAENVQRIQIRQLTESQAALKSLEAERQSLRLQLERMESELHQCHEQNSQLTGRLHKAEREVSSLTSQIESLRHSHKLEIASVKLECSRSKGEVERERDTLQGQIDGLQADVEVLNAAVERHKEVLVEKEREMVRRVQSAREEEFRKMAALHEEKLELENCLAALEQQRALHDASDQAQKEEWEERLRSTQQGEETARRELQNLRTKVQQQSSQLEELERQKAEIADLHQQNQELGVQMEALSHSESDMMETNRRLRETLDRVREELRTARAQAERSQHEAERLVEERRIEWLEEKHKLQEREAELQQKYSQVKDKLHRAAVAQKKRKTLTENKEKKLQDKIQLLEAKIEELELEAAAVKKRSLFSQEQAQVNKRLKELQRRHNEFRRLLLGGQGPFSAGPAFLTSSQAPFVFLGSEGQFGNNPVSVLYTSSLWLDSFFCLNDSKLSIKRLNQHFFESLKELQKACGTVAVASDCCPVLRIIIMACLSALSEAAVAREVVRVHYRYIRVDEHICDWMKSAMSGQNSKALCQFTLTGHRECTGRLLTHCDENAHINSTLCFSGSWWILGFTLKLQTEHLMKSLVLVLLKHTAACTLRSHRIGIVGASAVFS</sequence>
<name>A0A3Q2WJI3_HAPBU</name>
<dbReference type="InterPro" id="IPR052116">
    <property type="entry name" value="Centro_Cilium_Assembly"/>
</dbReference>
<dbReference type="GO" id="GO:0005814">
    <property type="term" value="C:centriole"/>
    <property type="evidence" value="ECO:0007669"/>
    <property type="project" value="TreeGrafter"/>
</dbReference>
<feature type="coiled-coil region" evidence="5">
    <location>
        <begin position="51"/>
        <end position="117"/>
    </location>
</feature>
<evidence type="ECO:0000313" key="8">
    <source>
        <dbReference type="Proteomes" id="UP000264840"/>
    </source>
</evidence>
<feature type="compositionally biased region" description="Basic and acidic residues" evidence="6">
    <location>
        <begin position="424"/>
        <end position="440"/>
    </location>
</feature>
<dbReference type="AlphaFoldDB" id="A0A3Q2WJI3"/>
<dbReference type="GO" id="GO:0005813">
    <property type="term" value="C:centrosome"/>
    <property type="evidence" value="ECO:0007669"/>
    <property type="project" value="UniProtKB-SubCell"/>
</dbReference>
<dbReference type="Proteomes" id="UP000264840">
    <property type="component" value="Unplaced"/>
</dbReference>
<feature type="region of interest" description="Disordered" evidence="6">
    <location>
        <begin position="424"/>
        <end position="452"/>
    </location>
</feature>
<dbReference type="GeneTree" id="ENSGT00940000154003"/>
<evidence type="ECO:0000256" key="2">
    <source>
        <dbReference type="ARBA" id="ARBA00022490"/>
    </source>
</evidence>
<dbReference type="PANTHER" id="PTHR23170:SF2">
    <property type="entry name" value="CENTROSOMAL PROTEIN OF 83 KDA"/>
    <property type="match status" value="1"/>
</dbReference>
<evidence type="ECO:0000256" key="1">
    <source>
        <dbReference type="ARBA" id="ARBA00004300"/>
    </source>
</evidence>
<keyword evidence="2" id="KW-0963">Cytoplasm</keyword>
<dbReference type="GO" id="GO:0097539">
    <property type="term" value="C:ciliary transition fiber"/>
    <property type="evidence" value="ECO:0007669"/>
    <property type="project" value="TreeGrafter"/>
</dbReference>
<dbReference type="GO" id="GO:0060271">
    <property type="term" value="P:cilium assembly"/>
    <property type="evidence" value="ECO:0007669"/>
    <property type="project" value="Ensembl"/>
</dbReference>
<feature type="region of interest" description="Disordered" evidence="6">
    <location>
        <begin position="1"/>
        <end position="22"/>
    </location>
</feature>
<dbReference type="GO" id="GO:0005794">
    <property type="term" value="C:Golgi apparatus"/>
    <property type="evidence" value="ECO:0007669"/>
    <property type="project" value="TreeGrafter"/>
</dbReference>
<comment type="subcellular location">
    <subcellularLocation>
        <location evidence="1">Cytoplasm</location>
        <location evidence="1">Cytoskeleton</location>
        <location evidence="1">Microtubule organizing center</location>
        <location evidence="1">Centrosome</location>
    </subcellularLocation>
</comment>
<dbReference type="STRING" id="8153.ENSHBUP00000025505"/>
<evidence type="ECO:0000256" key="6">
    <source>
        <dbReference type="SAM" id="MobiDB-lite"/>
    </source>
</evidence>
<keyword evidence="3 5" id="KW-0175">Coiled coil</keyword>
<evidence type="ECO:0000313" key="7">
    <source>
        <dbReference type="Ensembl" id="ENSHBUP00000025505.1"/>
    </source>
</evidence>
<evidence type="ECO:0000256" key="3">
    <source>
        <dbReference type="ARBA" id="ARBA00023054"/>
    </source>
</evidence>
<keyword evidence="8" id="KW-1185">Reference proteome</keyword>
<dbReference type="Gene3D" id="1.10.287.1490">
    <property type="match status" value="1"/>
</dbReference>
<dbReference type="GO" id="GO:0051660">
    <property type="term" value="P:establishment of centrosome localization"/>
    <property type="evidence" value="ECO:0007669"/>
    <property type="project" value="TreeGrafter"/>
</dbReference>
<organism evidence="7 8">
    <name type="scientific">Haplochromis burtoni</name>
    <name type="common">Burton's mouthbrooder</name>
    <name type="synonym">Chromis burtoni</name>
    <dbReference type="NCBI Taxonomy" id="8153"/>
    <lineage>
        <taxon>Eukaryota</taxon>
        <taxon>Metazoa</taxon>
        <taxon>Chordata</taxon>
        <taxon>Craniata</taxon>
        <taxon>Vertebrata</taxon>
        <taxon>Euteleostomi</taxon>
        <taxon>Actinopterygii</taxon>
        <taxon>Neopterygii</taxon>
        <taxon>Teleostei</taxon>
        <taxon>Neoteleostei</taxon>
        <taxon>Acanthomorphata</taxon>
        <taxon>Ovalentaria</taxon>
        <taxon>Cichlomorphae</taxon>
        <taxon>Cichliformes</taxon>
        <taxon>Cichlidae</taxon>
        <taxon>African cichlids</taxon>
        <taxon>Pseudocrenilabrinae</taxon>
        <taxon>Haplochromini</taxon>
        <taxon>Haplochromis</taxon>
    </lineage>
</organism>
<evidence type="ECO:0000256" key="5">
    <source>
        <dbReference type="SAM" id="Coils"/>
    </source>
</evidence>
<keyword evidence="4" id="KW-0206">Cytoskeleton</keyword>